<dbReference type="OrthoDB" id="411497at2759"/>
<dbReference type="EMBL" id="CAJNJA010006618">
    <property type="protein sequence ID" value="CAE7213023.1"/>
    <property type="molecule type" value="Genomic_DNA"/>
</dbReference>
<name>A0A812JRY5_9DINO</name>
<protein>
    <submittedName>
        <fullName evidence="1">Cacna2d3 protein</fullName>
    </submittedName>
</protein>
<reference evidence="1" key="1">
    <citation type="submission" date="2021-02" db="EMBL/GenBank/DDBJ databases">
        <authorList>
            <person name="Dougan E. K."/>
            <person name="Rhodes N."/>
            <person name="Thang M."/>
            <person name="Chan C."/>
        </authorList>
    </citation>
    <scope>NUCLEOTIDE SEQUENCE</scope>
</reference>
<gene>
    <name evidence="1" type="primary">Cacna2d3</name>
    <name evidence="1" type="ORF">SNEC2469_LOCUS2273</name>
</gene>
<sequence length="155" mass="17418">MWSQQIGHTRSSDTTIIMRGVHRQHSVGMFTSLLQQTCSKSSELTTFNFVYLPCAREDDNVNLGLAFVNFESPAACKAFLAVLKTENAGQFYVRYAGRASLQGRSLNLLHLLKTRGHEGLIGPGAPRVYRNSQRVSLSEIMLNELPRVELQHVPW</sequence>
<proteinExistence type="predicted"/>
<accession>A0A812JRY5</accession>
<organism evidence="1 2">
    <name type="scientific">Symbiodinium necroappetens</name>
    <dbReference type="NCBI Taxonomy" id="1628268"/>
    <lineage>
        <taxon>Eukaryota</taxon>
        <taxon>Sar</taxon>
        <taxon>Alveolata</taxon>
        <taxon>Dinophyceae</taxon>
        <taxon>Suessiales</taxon>
        <taxon>Symbiodiniaceae</taxon>
        <taxon>Symbiodinium</taxon>
    </lineage>
</organism>
<feature type="non-terminal residue" evidence="1">
    <location>
        <position position="155"/>
    </location>
</feature>
<dbReference type="AlphaFoldDB" id="A0A812JRY5"/>
<dbReference type="Proteomes" id="UP000601435">
    <property type="component" value="Unassembled WGS sequence"/>
</dbReference>
<keyword evidence="2" id="KW-1185">Reference proteome</keyword>
<evidence type="ECO:0000313" key="2">
    <source>
        <dbReference type="Proteomes" id="UP000601435"/>
    </source>
</evidence>
<comment type="caution">
    <text evidence="1">The sequence shown here is derived from an EMBL/GenBank/DDBJ whole genome shotgun (WGS) entry which is preliminary data.</text>
</comment>
<evidence type="ECO:0000313" key="1">
    <source>
        <dbReference type="EMBL" id="CAE7213023.1"/>
    </source>
</evidence>